<evidence type="ECO:0000313" key="25">
    <source>
        <dbReference type="Proteomes" id="UP000826195"/>
    </source>
</evidence>
<dbReference type="InterPro" id="IPR002048">
    <property type="entry name" value="EF_hand_dom"/>
</dbReference>
<dbReference type="GO" id="GO:0005509">
    <property type="term" value="F:calcium ion binding"/>
    <property type="evidence" value="ECO:0007669"/>
    <property type="project" value="InterPro"/>
</dbReference>
<gene>
    <name evidence="24" type="ORF">KQX54_020373</name>
</gene>
<feature type="compositionally biased region" description="Low complexity" evidence="20">
    <location>
        <begin position="685"/>
        <end position="701"/>
    </location>
</feature>
<feature type="compositionally biased region" description="Basic residues" evidence="20">
    <location>
        <begin position="785"/>
        <end position="795"/>
    </location>
</feature>
<evidence type="ECO:0000256" key="18">
    <source>
        <dbReference type="PROSITE-ProRule" id="PRU01094"/>
    </source>
</evidence>
<evidence type="ECO:0000256" key="10">
    <source>
        <dbReference type="ARBA" id="ARBA00022837"/>
    </source>
</evidence>
<keyword evidence="25" id="KW-1185">Reference proteome</keyword>
<evidence type="ECO:0000256" key="12">
    <source>
        <dbReference type="ARBA" id="ARBA00022989"/>
    </source>
</evidence>
<dbReference type="AlphaFoldDB" id="A0AAV7ITS9"/>
<feature type="compositionally biased region" description="Basic and acidic residues" evidence="20">
    <location>
        <begin position="745"/>
        <end position="758"/>
    </location>
</feature>
<feature type="compositionally biased region" description="Polar residues" evidence="20">
    <location>
        <begin position="732"/>
        <end position="743"/>
    </location>
</feature>
<dbReference type="InterPro" id="IPR033122">
    <property type="entry name" value="LETM1-like_RBD"/>
</dbReference>
<keyword evidence="5" id="KW-0050">Antiport</keyword>
<evidence type="ECO:0000256" key="9">
    <source>
        <dbReference type="ARBA" id="ARBA00022792"/>
    </source>
</evidence>
<evidence type="ECO:0000256" key="20">
    <source>
        <dbReference type="SAM" id="MobiDB-lite"/>
    </source>
</evidence>
<evidence type="ECO:0000256" key="2">
    <source>
        <dbReference type="ARBA" id="ARBA00009584"/>
    </source>
</evidence>
<evidence type="ECO:0000313" key="24">
    <source>
        <dbReference type="EMBL" id="KAH0555610.1"/>
    </source>
</evidence>
<dbReference type="GO" id="GO:0043022">
    <property type="term" value="F:ribosome binding"/>
    <property type="evidence" value="ECO:0007669"/>
    <property type="project" value="InterPro"/>
</dbReference>
<feature type="region of interest" description="Disordered" evidence="20">
    <location>
        <begin position="732"/>
        <end position="795"/>
    </location>
</feature>
<dbReference type="InterPro" id="IPR059005">
    <property type="entry name" value="LETM1_C"/>
</dbReference>
<evidence type="ECO:0000256" key="1">
    <source>
        <dbReference type="ARBA" id="ARBA00004434"/>
    </source>
</evidence>
<evidence type="ECO:0000256" key="17">
    <source>
        <dbReference type="ARBA" id="ARBA00031360"/>
    </source>
</evidence>
<keyword evidence="14" id="KW-0406">Ion transport</keyword>
<keyword evidence="12 21" id="KW-1133">Transmembrane helix</keyword>
<keyword evidence="8" id="KW-0479">Metal-binding</keyword>
<organism evidence="24 25">
    <name type="scientific">Cotesia glomerata</name>
    <name type="common">Lepidopteran parasitic wasp</name>
    <name type="synonym">Apanteles glomeratus</name>
    <dbReference type="NCBI Taxonomy" id="32391"/>
    <lineage>
        <taxon>Eukaryota</taxon>
        <taxon>Metazoa</taxon>
        <taxon>Ecdysozoa</taxon>
        <taxon>Arthropoda</taxon>
        <taxon>Hexapoda</taxon>
        <taxon>Insecta</taxon>
        <taxon>Pterygota</taxon>
        <taxon>Neoptera</taxon>
        <taxon>Endopterygota</taxon>
        <taxon>Hymenoptera</taxon>
        <taxon>Apocrita</taxon>
        <taxon>Ichneumonoidea</taxon>
        <taxon>Braconidae</taxon>
        <taxon>Microgastrinae</taxon>
        <taxon>Cotesia</taxon>
    </lineage>
</organism>
<dbReference type="Proteomes" id="UP000826195">
    <property type="component" value="Unassembled WGS sequence"/>
</dbReference>
<dbReference type="PROSITE" id="PS50222">
    <property type="entry name" value="EF_HAND_2"/>
    <property type="match status" value="1"/>
</dbReference>
<dbReference type="PROSITE" id="PS51758">
    <property type="entry name" value="LETM1_RBD"/>
    <property type="match status" value="1"/>
</dbReference>
<evidence type="ECO:0000256" key="14">
    <source>
        <dbReference type="ARBA" id="ARBA00023065"/>
    </source>
</evidence>
<keyword evidence="6" id="KW-0109">Calcium transport</keyword>
<feature type="transmembrane region" description="Helical" evidence="21">
    <location>
        <begin position="175"/>
        <end position="198"/>
    </location>
</feature>
<protein>
    <recommendedName>
        <fullName evidence="3">Mitochondrial proton/calcium exchanger protein</fullName>
    </recommendedName>
    <alternativeName>
        <fullName evidence="17">Leucine zipper-EF-hand-containing transmembrane protein 1</fullName>
    </alternativeName>
</protein>
<name>A0AAV7ITS9_COTGL</name>
<dbReference type="PANTHER" id="PTHR14009:SF1">
    <property type="entry name" value="MITOCHONDRIAL PROTON_CALCIUM EXCHANGER PROTEIN"/>
    <property type="match status" value="1"/>
</dbReference>
<keyword evidence="16 21" id="KW-0472">Membrane</keyword>
<evidence type="ECO:0000256" key="5">
    <source>
        <dbReference type="ARBA" id="ARBA00022449"/>
    </source>
</evidence>
<evidence type="ECO:0000256" key="4">
    <source>
        <dbReference type="ARBA" id="ARBA00022448"/>
    </source>
</evidence>
<keyword evidence="13 19" id="KW-0175">Coiled coil</keyword>
<keyword evidence="9" id="KW-0999">Mitochondrion inner membrane</keyword>
<evidence type="ECO:0000256" key="15">
    <source>
        <dbReference type="ARBA" id="ARBA00023128"/>
    </source>
</evidence>
<evidence type="ECO:0000256" key="8">
    <source>
        <dbReference type="ARBA" id="ARBA00022723"/>
    </source>
</evidence>
<dbReference type="GO" id="GO:0005743">
    <property type="term" value="C:mitochondrial inner membrane"/>
    <property type="evidence" value="ECO:0007669"/>
    <property type="project" value="UniProtKB-SubCell"/>
</dbReference>
<keyword evidence="10" id="KW-0106">Calcium</keyword>
<evidence type="ECO:0000256" key="16">
    <source>
        <dbReference type="ARBA" id="ARBA00023136"/>
    </source>
</evidence>
<evidence type="ECO:0000256" key="3">
    <source>
        <dbReference type="ARBA" id="ARBA00020557"/>
    </source>
</evidence>
<dbReference type="EMBL" id="JAHXZJ010001119">
    <property type="protein sequence ID" value="KAH0555610.1"/>
    <property type="molecule type" value="Genomic_DNA"/>
</dbReference>
<evidence type="ECO:0000256" key="13">
    <source>
        <dbReference type="ARBA" id="ARBA00023054"/>
    </source>
</evidence>
<dbReference type="Pfam" id="PF26561">
    <property type="entry name" value="LETM1_C"/>
    <property type="match status" value="1"/>
</dbReference>
<comment type="caution">
    <text evidence="24">The sequence shown here is derived from an EMBL/GenBank/DDBJ whole genome shotgun (WGS) entry which is preliminary data.</text>
</comment>
<evidence type="ECO:0000256" key="7">
    <source>
        <dbReference type="ARBA" id="ARBA00022692"/>
    </source>
</evidence>
<proteinExistence type="inferred from homology"/>
<evidence type="ECO:0000256" key="19">
    <source>
        <dbReference type="SAM" id="Coils"/>
    </source>
</evidence>
<evidence type="ECO:0000259" key="22">
    <source>
        <dbReference type="PROSITE" id="PS50222"/>
    </source>
</evidence>
<dbReference type="InterPro" id="IPR044202">
    <property type="entry name" value="LETM1/MDM38-like"/>
</dbReference>
<evidence type="ECO:0000259" key="23">
    <source>
        <dbReference type="PROSITE" id="PS51758"/>
    </source>
</evidence>
<feature type="region of interest" description="Disordered" evidence="20">
    <location>
        <begin position="681"/>
        <end position="701"/>
    </location>
</feature>
<accession>A0AAV7ITS9</accession>
<reference evidence="24 25" key="1">
    <citation type="journal article" date="2021" name="J. Hered.">
        <title>A chromosome-level genome assembly of the parasitoid wasp, Cotesia glomerata (Hymenoptera: Braconidae).</title>
        <authorList>
            <person name="Pinto B.J."/>
            <person name="Weis J.J."/>
            <person name="Gamble T."/>
            <person name="Ode P.J."/>
            <person name="Paul R."/>
            <person name="Zaspel J.M."/>
        </authorList>
    </citation>
    <scope>NUCLEOTIDE SEQUENCE [LARGE SCALE GENOMIC DNA]</scope>
    <source>
        <strain evidence="24">CgM1</strain>
    </source>
</reference>
<dbReference type="PANTHER" id="PTHR14009">
    <property type="entry name" value="LEUCINE ZIPPER-EF-HAND CONTAINING TRANSMEMBRANE PROTEIN"/>
    <property type="match status" value="1"/>
</dbReference>
<feature type="domain" description="EF-hand" evidence="22">
    <location>
        <begin position="609"/>
        <end position="644"/>
    </location>
</feature>
<feature type="coiled-coil region" evidence="19">
    <location>
        <begin position="484"/>
        <end position="584"/>
    </location>
</feature>
<evidence type="ECO:0000256" key="6">
    <source>
        <dbReference type="ARBA" id="ARBA00022568"/>
    </source>
</evidence>
<feature type="compositionally biased region" description="Low complexity" evidence="20">
    <location>
        <begin position="762"/>
        <end position="780"/>
    </location>
</feature>
<evidence type="ECO:0000256" key="11">
    <source>
        <dbReference type="ARBA" id="ARBA00022946"/>
    </source>
</evidence>
<dbReference type="SUPFAM" id="SSF47473">
    <property type="entry name" value="EF-hand"/>
    <property type="match status" value="1"/>
</dbReference>
<dbReference type="GO" id="GO:0015297">
    <property type="term" value="F:antiporter activity"/>
    <property type="evidence" value="ECO:0007669"/>
    <property type="project" value="UniProtKB-KW"/>
</dbReference>
<evidence type="ECO:0000256" key="21">
    <source>
        <dbReference type="SAM" id="Phobius"/>
    </source>
</evidence>
<keyword evidence="7 21" id="KW-0812">Transmembrane</keyword>
<feature type="domain" description="Letm1 RBD" evidence="23">
    <location>
        <begin position="221"/>
        <end position="466"/>
    </location>
</feature>
<sequence length="795" mass="90286">MNTIVYNRTMIAVNSNLIRRCYCTKHWCLNQKLLYPPITKLSAIFPAPSSSNYMLNPPSSLPASLSSLQIRDFHLLTALRAQEPSSKVEETVKRLKEEQEDKEKSVPAVETAEKALAEKRTIWQKVKAELLHYYHGFRLLGLDMKIAFKLVVRMLQGHELTRREHRLLVKTTGDMFRLIPFSVFIIVPFMEFLLPVFIKFFPGMLPSTFQTATDKENKLKQALKVKIEMAKFLQKTLDEMAVQSSDHRSVTAKEFSEFFCKLRSTGEVASTEDIMKFSKLFEDEITLDSLSRQQLVALCRVLDTQTLGTSNFLRFLLRMKLRNLAADDRVIEKEGVETLTRAELQQACRARGMRAYGMPENRLRDQLNQWLDLSIHKKVPPSLLLLSRAMMIPDTIPMSDKLKATISALPDDVLARTKGAIGDKEGKVDHRTNIEIIKLEEKRIEEERQEQKAQEAPEPVVQENEKVPEITTTDVKVLEQALDSIGQEKKMAVEKEELKELKEEMAEYVEDIQELDEIKAEAKKVGGSEIEDLKVSKGASRLYKKVNKMISKMDKVLEELEVEEKQVKEKIEGLKHEEKNVEGDVVEELVRIDELIAAIKNIQSVPDDEKLNRMQEILGEIDVDRDGAIKIEDVLKVIELIGKDDIKLNKKQMNELIKLMEKEEVLEVEDQIQKALLKESKESKLSTTTTTSKSTVPATPVAKAEKISEEGFINEIPEISVKATDVANDVCQPSKSVKNGKNKISTKEKKSDPEELKDPAPIITDSIDKTISSTPPVTSTVPPPKTKKLKGSKQL</sequence>
<comment type="subcellular location">
    <subcellularLocation>
        <location evidence="1">Mitochondrion inner membrane</location>
        <topology evidence="1">Single-pass membrane protein</topology>
    </subcellularLocation>
</comment>
<keyword evidence="4" id="KW-0813">Transport</keyword>
<dbReference type="GO" id="GO:0030003">
    <property type="term" value="P:intracellular monoatomic cation homeostasis"/>
    <property type="evidence" value="ECO:0007669"/>
    <property type="project" value="TreeGrafter"/>
</dbReference>
<dbReference type="Pfam" id="PF07766">
    <property type="entry name" value="LETM1_RBD"/>
    <property type="match status" value="1"/>
</dbReference>
<comment type="similarity">
    <text evidence="2">Belongs to the LETM1 family.</text>
</comment>
<dbReference type="InterPro" id="IPR011992">
    <property type="entry name" value="EF-hand-dom_pair"/>
</dbReference>
<keyword evidence="15 18" id="KW-0496">Mitochondrion</keyword>
<keyword evidence="11" id="KW-0809">Transit peptide</keyword>